<reference evidence="5" key="1">
    <citation type="submission" date="2017-05" db="EMBL/GenBank/DDBJ databases">
        <authorList>
            <person name="Barney B.M."/>
        </authorList>
    </citation>
    <scope>NUCLEOTIDE SEQUENCE [LARGE SCALE GENOMIC DNA]</scope>
    <source>
        <strain evidence="5">PSBB022</strain>
    </source>
</reference>
<feature type="transmembrane region" description="Helical" evidence="2">
    <location>
        <begin position="147"/>
        <end position="164"/>
    </location>
</feature>
<dbReference type="InterPro" id="IPR007492">
    <property type="entry name" value="LytTR_DNA-bd_dom"/>
</dbReference>
<keyword evidence="5" id="KW-1185">Reference proteome</keyword>
<gene>
    <name evidence="4" type="ORF">CBP51_05140</name>
</gene>
<feature type="transmembrane region" description="Helical" evidence="2">
    <location>
        <begin position="63"/>
        <end position="83"/>
    </location>
</feature>
<feature type="transmembrane region" description="Helical" evidence="2">
    <location>
        <begin position="95"/>
        <end position="118"/>
    </location>
</feature>
<evidence type="ECO:0000259" key="3">
    <source>
        <dbReference type="PROSITE" id="PS50930"/>
    </source>
</evidence>
<dbReference type="PROSITE" id="PS50930">
    <property type="entry name" value="HTH_LYTTR"/>
    <property type="match status" value="1"/>
</dbReference>
<dbReference type="EMBL" id="NHNI01000001">
    <property type="protein sequence ID" value="OZY86415.1"/>
    <property type="molecule type" value="Genomic_DNA"/>
</dbReference>
<evidence type="ECO:0000256" key="2">
    <source>
        <dbReference type="SAM" id="Phobius"/>
    </source>
</evidence>
<dbReference type="PIRSF" id="PIRSF031767">
    <property type="entry name" value="MHYE_LytTR"/>
    <property type="match status" value="1"/>
</dbReference>
<dbReference type="RefSeq" id="WP_094984085.1">
    <property type="nucleotide sequence ID" value="NZ_NHNI01000001.1"/>
</dbReference>
<dbReference type="Pfam" id="PF04397">
    <property type="entry name" value="LytTR"/>
    <property type="match status" value="1"/>
</dbReference>
<sequence length="296" mass="33913">MTHSPSQSTHLQSLLIRHFLAHQWAWGAALLVGWFSVNVVVLATTALMEARRSGGTLPVWEPFCWEISSCMVLLLLIPLGLWLNDHWISQLALKWRLLVHFIATVPFSVLHVSGMVAIRQLWYRAMGASYEFGDLPVEFFYEYRKDAQAYLTLALIIVGYRFIARRLQGEASYLADSAESETPEPESPPERLLIKKLGREFLIQTADIEWVEASGNYANLHIKGSVYPMRITMDKLEKLLPAHFARIHRSTIINLGQVQDIEALDSGDYQVRLRNGQQLTLSRRYRERFKAMLSLS</sequence>
<comment type="caution">
    <text evidence="4">The sequence shown here is derived from an EMBL/GenBank/DDBJ whole genome shotgun (WGS) entry which is preliminary data.</text>
</comment>
<feature type="domain" description="HTH LytTR-type" evidence="3">
    <location>
        <begin position="192"/>
        <end position="295"/>
    </location>
</feature>
<name>A0A266Q998_9GAMM</name>
<protein>
    <recommendedName>
        <fullName evidence="3">HTH LytTR-type domain-containing protein</fullName>
    </recommendedName>
</protein>
<dbReference type="GO" id="GO:0000156">
    <property type="term" value="F:phosphorelay response regulator activity"/>
    <property type="evidence" value="ECO:0007669"/>
    <property type="project" value="InterPro"/>
</dbReference>
<keyword evidence="2" id="KW-0812">Transmembrane</keyword>
<evidence type="ECO:0000313" key="5">
    <source>
        <dbReference type="Proteomes" id="UP000216101"/>
    </source>
</evidence>
<keyword evidence="2" id="KW-1133">Transmembrane helix</keyword>
<dbReference type="Gene3D" id="2.40.50.1020">
    <property type="entry name" value="LytTr DNA-binding domain"/>
    <property type="match status" value="1"/>
</dbReference>
<feature type="transmembrane region" description="Helical" evidence="2">
    <location>
        <begin position="24"/>
        <end position="43"/>
    </location>
</feature>
<organism evidence="4 5">
    <name type="scientific">Cellvibrio mixtus</name>
    <dbReference type="NCBI Taxonomy" id="39650"/>
    <lineage>
        <taxon>Bacteria</taxon>
        <taxon>Pseudomonadati</taxon>
        <taxon>Pseudomonadota</taxon>
        <taxon>Gammaproteobacteria</taxon>
        <taxon>Cellvibrionales</taxon>
        <taxon>Cellvibrionaceae</taxon>
        <taxon>Cellvibrio</taxon>
    </lineage>
</organism>
<dbReference type="AlphaFoldDB" id="A0A266Q998"/>
<dbReference type="Proteomes" id="UP000216101">
    <property type="component" value="Unassembled WGS sequence"/>
</dbReference>
<dbReference type="PANTHER" id="PTHR37299:SF1">
    <property type="entry name" value="STAGE 0 SPORULATION PROTEIN A HOMOLOG"/>
    <property type="match status" value="1"/>
</dbReference>
<proteinExistence type="predicted"/>
<dbReference type="PANTHER" id="PTHR37299">
    <property type="entry name" value="TRANSCRIPTIONAL REGULATOR-RELATED"/>
    <property type="match status" value="1"/>
</dbReference>
<dbReference type="GO" id="GO:0003677">
    <property type="term" value="F:DNA binding"/>
    <property type="evidence" value="ECO:0007669"/>
    <property type="project" value="InterPro"/>
</dbReference>
<keyword evidence="1" id="KW-0902">Two-component regulatory system</keyword>
<dbReference type="SMART" id="SM00850">
    <property type="entry name" value="LytTR"/>
    <property type="match status" value="1"/>
</dbReference>
<evidence type="ECO:0000256" key="1">
    <source>
        <dbReference type="ARBA" id="ARBA00023012"/>
    </source>
</evidence>
<keyword evidence="2" id="KW-0472">Membrane</keyword>
<accession>A0A266Q998</accession>
<dbReference type="InterPro" id="IPR046947">
    <property type="entry name" value="LytR-like"/>
</dbReference>
<dbReference type="InterPro" id="IPR012379">
    <property type="entry name" value="LytTR_MHYE"/>
</dbReference>
<evidence type="ECO:0000313" key="4">
    <source>
        <dbReference type="EMBL" id="OZY86415.1"/>
    </source>
</evidence>